<name>A0A0S2IT28_LEPBO</name>
<dbReference type="Proteomes" id="UP000058857">
    <property type="component" value="Chromosome 1"/>
</dbReference>
<dbReference type="EMBL" id="CP012029">
    <property type="protein sequence ID" value="ALO26809.1"/>
    <property type="molecule type" value="Genomic_DNA"/>
</dbReference>
<proteinExistence type="predicted"/>
<reference evidence="1 2" key="1">
    <citation type="journal article" date="2015" name="PLoS Negl. Trop. Dis.">
        <title>Distribution of Plasmids in Distinct Leptospira Pathogenic Species.</title>
        <authorList>
            <person name="Wang Y."/>
            <person name="Zhuang X."/>
            <person name="Zhong Y."/>
            <person name="Zhang C."/>
            <person name="Zhang Y."/>
            <person name="Zeng L."/>
            <person name="Zhu Y."/>
            <person name="He P."/>
            <person name="Dong K."/>
            <person name="Pal U."/>
            <person name="Guo X."/>
            <person name="Qin J."/>
        </authorList>
    </citation>
    <scope>NUCLEOTIDE SEQUENCE [LARGE SCALE GENOMIC DNA]</scope>
    <source>
        <strain evidence="1 2">56604</strain>
    </source>
</reference>
<organism evidence="1">
    <name type="scientific">Leptospira borgpetersenii serovar Ballum</name>
    <dbReference type="NCBI Taxonomy" id="280505"/>
    <lineage>
        <taxon>Bacteria</taxon>
        <taxon>Pseudomonadati</taxon>
        <taxon>Spirochaetota</taxon>
        <taxon>Spirochaetia</taxon>
        <taxon>Leptospirales</taxon>
        <taxon>Leptospiraceae</taxon>
        <taxon>Leptospira</taxon>
    </lineage>
</organism>
<accession>A0A0S2IT28</accession>
<sequence length="136" mass="16094">MDHYWSFYEFLGMPSRDSDFTLRSPTSGDSNLNCGNNRCRIPIPSHFSLGVSNSHTTRKNRFFFQSRFCDRFDSLPFKSLGLKLSQINFWVLSDHKKREINFNKIEFYHQTISRNTKSTFISVEIPILKSHFTERL</sequence>
<evidence type="ECO:0000313" key="1">
    <source>
        <dbReference type="EMBL" id="ALO26809.1"/>
    </source>
</evidence>
<gene>
    <name evidence="1" type="ORF">LBBP_02580</name>
</gene>
<protein>
    <submittedName>
        <fullName evidence="1">Uncharacterized protein</fullName>
    </submittedName>
</protein>
<evidence type="ECO:0000313" key="2">
    <source>
        <dbReference type="Proteomes" id="UP000058857"/>
    </source>
</evidence>
<dbReference type="AlphaFoldDB" id="A0A0S2IT28"/>